<dbReference type="Gene3D" id="3.40.50.1820">
    <property type="entry name" value="alpha/beta hydrolase"/>
    <property type="match status" value="1"/>
</dbReference>
<keyword evidence="2" id="KW-1185">Reference proteome</keyword>
<protein>
    <submittedName>
        <fullName evidence="1">Uncharacterized protein</fullName>
    </submittedName>
</protein>
<proteinExistence type="predicted"/>
<organism evidence="1 2">
    <name type="scientific">Leucocoprinus leucothites</name>
    <dbReference type="NCBI Taxonomy" id="201217"/>
    <lineage>
        <taxon>Eukaryota</taxon>
        <taxon>Fungi</taxon>
        <taxon>Dikarya</taxon>
        <taxon>Basidiomycota</taxon>
        <taxon>Agaricomycotina</taxon>
        <taxon>Agaricomycetes</taxon>
        <taxon>Agaricomycetidae</taxon>
        <taxon>Agaricales</taxon>
        <taxon>Agaricineae</taxon>
        <taxon>Agaricaceae</taxon>
        <taxon>Leucocoprinus</taxon>
    </lineage>
</organism>
<dbReference type="SUPFAM" id="SSF53474">
    <property type="entry name" value="alpha/beta-Hydrolases"/>
    <property type="match status" value="1"/>
</dbReference>
<gene>
    <name evidence="1" type="ORF">D9756_009078</name>
</gene>
<evidence type="ECO:0000313" key="1">
    <source>
        <dbReference type="EMBL" id="KAF5350070.1"/>
    </source>
</evidence>
<dbReference type="Proteomes" id="UP000559027">
    <property type="component" value="Unassembled WGS sequence"/>
</dbReference>
<dbReference type="AlphaFoldDB" id="A0A8H5CY75"/>
<name>A0A8H5CY75_9AGAR</name>
<dbReference type="OrthoDB" id="408373at2759"/>
<reference evidence="1 2" key="1">
    <citation type="journal article" date="2020" name="ISME J.">
        <title>Uncovering the hidden diversity of litter-decomposition mechanisms in mushroom-forming fungi.</title>
        <authorList>
            <person name="Floudas D."/>
            <person name="Bentzer J."/>
            <person name="Ahren D."/>
            <person name="Johansson T."/>
            <person name="Persson P."/>
            <person name="Tunlid A."/>
        </authorList>
    </citation>
    <scope>NUCLEOTIDE SEQUENCE [LARGE SCALE GENOMIC DNA]</scope>
    <source>
        <strain evidence="1 2">CBS 146.42</strain>
    </source>
</reference>
<evidence type="ECO:0000313" key="2">
    <source>
        <dbReference type="Proteomes" id="UP000559027"/>
    </source>
</evidence>
<sequence>MAEDFEAVCKKFRVTSAIVLGWSLGGMWLRLEWPGAKSDGYFRAFFSDLVNFASSVDITGFINVAGPPYIDQDLFARVARPATLGILAALSQPPSVDVFQENALNLVHLFSEVISHDLFCTLLEGVIIQPRAVTAQVVSRKQDPTKLLQEGRDGKMEVLVVTGGKDSLVSAPGLRAVYEEMGWKKCTVKHLDEADHMPWVSRGDEFREIILGWIKGGRM</sequence>
<dbReference type="EMBL" id="JAACJO010000015">
    <property type="protein sequence ID" value="KAF5350070.1"/>
    <property type="molecule type" value="Genomic_DNA"/>
</dbReference>
<dbReference type="InterPro" id="IPR029058">
    <property type="entry name" value="AB_hydrolase_fold"/>
</dbReference>
<accession>A0A8H5CY75</accession>
<comment type="caution">
    <text evidence="1">The sequence shown here is derived from an EMBL/GenBank/DDBJ whole genome shotgun (WGS) entry which is preliminary data.</text>
</comment>